<evidence type="ECO:0000256" key="6">
    <source>
        <dbReference type="ARBA" id="ARBA00022833"/>
    </source>
</evidence>
<evidence type="ECO:0000256" key="1">
    <source>
        <dbReference type="ARBA" id="ARBA00004067"/>
    </source>
</evidence>
<reference evidence="16" key="1">
    <citation type="journal article" date="2019" name="Int. J. Syst. Evol. Microbiol.">
        <title>The Global Catalogue of Microorganisms (GCM) 10K type strain sequencing project: providing services to taxonomists for standard genome sequencing and annotation.</title>
        <authorList>
            <consortium name="The Broad Institute Genomics Platform"/>
            <consortium name="The Broad Institute Genome Sequencing Center for Infectious Disease"/>
            <person name="Wu L."/>
            <person name="Ma J."/>
        </authorList>
    </citation>
    <scope>NUCLEOTIDE SEQUENCE [LARGE SCALE GENOMIC DNA]</scope>
    <source>
        <strain evidence="16">KCTC 52438</strain>
    </source>
</reference>
<gene>
    <name evidence="11 15" type="primary">ligA</name>
    <name evidence="15" type="ORF">ACFOEK_02240</name>
</gene>
<dbReference type="SMART" id="SM00532">
    <property type="entry name" value="LIGANc"/>
    <property type="match status" value="1"/>
</dbReference>
<feature type="binding site" evidence="11">
    <location>
        <position position="314"/>
    </location>
    <ligand>
        <name>NAD(+)</name>
        <dbReference type="ChEBI" id="CHEBI:57540"/>
    </ligand>
</feature>
<dbReference type="EMBL" id="JBHRSZ010000002">
    <property type="protein sequence ID" value="MFC3149841.1"/>
    <property type="molecule type" value="Genomic_DNA"/>
</dbReference>
<feature type="binding site" evidence="11">
    <location>
        <position position="338"/>
    </location>
    <ligand>
        <name>NAD(+)</name>
        <dbReference type="ChEBI" id="CHEBI:57540"/>
    </ligand>
</feature>
<evidence type="ECO:0000256" key="4">
    <source>
        <dbReference type="ARBA" id="ARBA00022723"/>
    </source>
</evidence>
<evidence type="ECO:0000256" key="10">
    <source>
        <dbReference type="ARBA" id="ARBA00034005"/>
    </source>
</evidence>
<keyword evidence="4 11" id="KW-0479">Metal-binding</keyword>
<evidence type="ECO:0000313" key="15">
    <source>
        <dbReference type="EMBL" id="MFC3149841.1"/>
    </source>
</evidence>
<dbReference type="InterPro" id="IPR018239">
    <property type="entry name" value="DNA_ligase_AS"/>
</dbReference>
<dbReference type="PANTHER" id="PTHR23389:SF9">
    <property type="entry name" value="DNA LIGASE"/>
    <property type="match status" value="1"/>
</dbReference>
<comment type="function">
    <text evidence="1 11">DNA ligase that catalyzes the formation of phosphodiester linkages between 5'-phosphoryl and 3'-hydroxyl groups in double-stranded DNA using NAD as a coenzyme and as the energy source for the reaction. It is essential for DNA replication and repair of damaged DNA.</text>
</comment>
<dbReference type="InterPro" id="IPR004150">
    <property type="entry name" value="NAD_DNA_ligase_OB"/>
</dbReference>
<evidence type="ECO:0000256" key="3">
    <source>
        <dbReference type="ARBA" id="ARBA00022705"/>
    </source>
</evidence>
<dbReference type="GO" id="GO:0003911">
    <property type="term" value="F:DNA ligase (NAD+) activity"/>
    <property type="evidence" value="ECO:0007669"/>
    <property type="project" value="UniProtKB-EC"/>
</dbReference>
<evidence type="ECO:0000256" key="8">
    <source>
        <dbReference type="ARBA" id="ARBA00023027"/>
    </source>
</evidence>
<dbReference type="Pfam" id="PF01653">
    <property type="entry name" value="DNA_ligase_aden"/>
    <property type="match status" value="1"/>
</dbReference>
<feature type="binding site" evidence="11">
    <location>
        <position position="456"/>
    </location>
    <ligand>
        <name>Zn(2+)</name>
        <dbReference type="ChEBI" id="CHEBI:29105"/>
    </ligand>
</feature>
<dbReference type="NCBIfam" id="TIGR00575">
    <property type="entry name" value="dnlj"/>
    <property type="match status" value="1"/>
</dbReference>
<name>A0ABV7HB16_9GAMM</name>
<dbReference type="InterPro" id="IPR013840">
    <property type="entry name" value="DNAligase_N"/>
</dbReference>
<dbReference type="CDD" id="cd17748">
    <property type="entry name" value="BRCT_DNA_ligase_like"/>
    <property type="match status" value="1"/>
</dbReference>
<dbReference type="Pfam" id="PF14520">
    <property type="entry name" value="HHH_5"/>
    <property type="match status" value="1"/>
</dbReference>
<dbReference type="HAMAP" id="MF_01588">
    <property type="entry name" value="DNA_ligase_A"/>
    <property type="match status" value="1"/>
</dbReference>
<dbReference type="InterPro" id="IPR013839">
    <property type="entry name" value="DNAligase_adenylation"/>
</dbReference>
<dbReference type="Pfam" id="PF03120">
    <property type="entry name" value="OB_DNA_ligase"/>
    <property type="match status" value="1"/>
</dbReference>
<keyword evidence="5 11" id="KW-0227">DNA damage</keyword>
<dbReference type="Gene3D" id="1.10.287.610">
    <property type="entry name" value="Helix hairpin bin"/>
    <property type="match status" value="1"/>
</dbReference>
<dbReference type="Gene3D" id="1.10.150.20">
    <property type="entry name" value="5' to 3' exonuclease, C-terminal subdomain"/>
    <property type="match status" value="2"/>
</dbReference>
<dbReference type="PANTHER" id="PTHR23389">
    <property type="entry name" value="CHROMOSOME TRANSMISSION FIDELITY FACTOR 18"/>
    <property type="match status" value="1"/>
</dbReference>
<sequence>MSEQIGLFGESDQGNSNTNSSQANDVAARVTELHETLHKYNYQYYVLDDPSVPDSEYDQLFQELKNIESEHPEFISPDSPTQRVGDKPLAAFTTVTHEMPMLSLDNVFDETEFRAFDQRIKKLLGLTEQDTVEFACEPKLDGIAVSLLYEDGLLVRGATRGDGSQGEDITLNVRTIPSIPLKLTGDGYPKRLEVRGEVYMPKKGFHRLNETAKAAGEKAFVNPRNAAAGSLRQLDPKLTAKRPLEFCCYSAGIVEGGALPESHYAVLNQFKAWGFLTNKEMACVQGIDACLEYYKGLEAKRDHLAYEIDGIVFKVNRFDLQKRLGFVSRAPRWAVAHKFPAQEKITVLQGVEFQVGRTGAITPVGRLEPVFVGGVTVSNVTLHNMDEVERLGVMIGDSVIVRRAGDVIPQVVKVVEERRPEGAEKVVLPDDCPVCHSEIERVEGEAVARCTGGLICAAQRKQAFIHFASRKAMDIDGLGEKLIEVFVDKEMVTQLGDLFRLQVDDVAALERMGEKSAENLIRSLSESKQTTLPKFLYSLGIREVGEATAQNLAKAFGNLESIMDASIERLTEVDDIGPIVAEHIRHFFENEANRAVVADLIEQGLCWDDIEVVNAEDLPLNDQTWVLTGTLERMSRTEGKEKLQRLGAKVAGSVSKKTHCVVAGPGAGSKLTKAQDLGVEVMDEEAFIALLQQHGISVE</sequence>
<dbReference type="Proteomes" id="UP001595476">
    <property type="component" value="Unassembled WGS sequence"/>
</dbReference>
<dbReference type="InterPro" id="IPR001357">
    <property type="entry name" value="BRCT_dom"/>
</dbReference>
<dbReference type="Pfam" id="PF12826">
    <property type="entry name" value="HHH_2"/>
    <property type="match status" value="1"/>
</dbReference>
<keyword evidence="6 11" id="KW-0862">Zinc</keyword>
<dbReference type="SUPFAM" id="SSF47781">
    <property type="entry name" value="RuvA domain 2-like"/>
    <property type="match status" value="1"/>
</dbReference>
<dbReference type="Pfam" id="PF03119">
    <property type="entry name" value="DNA_ligase_ZBD"/>
    <property type="match status" value="1"/>
</dbReference>
<evidence type="ECO:0000256" key="5">
    <source>
        <dbReference type="ARBA" id="ARBA00022763"/>
    </source>
</evidence>
<feature type="binding site" evidence="11">
    <location>
        <position position="435"/>
    </location>
    <ligand>
        <name>Zn(2+)</name>
        <dbReference type="ChEBI" id="CHEBI:29105"/>
    </ligand>
</feature>
<proteinExistence type="inferred from homology"/>
<dbReference type="PIRSF" id="PIRSF001604">
    <property type="entry name" value="LigA"/>
    <property type="match status" value="1"/>
</dbReference>
<evidence type="ECO:0000259" key="14">
    <source>
        <dbReference type="PROSITE" id="PS50172"/>
    </source>
</evidence>
<keyword evidence="7 11" id="KW-0460">Magnesium</keyword>
<feature type="active site" description="N6-AMP-lysine intermediate" evidence="11">
    <location>
        <position position="139"/>
    </location>
</feature>
<feature type="domain" description="BRCT" evidence="14">
    <location>
        <begin position="615"/>
        <end position="699"/>
    </location>
</feature>
<keyword evidence="2 11" id="KW-0436">Ligase</keyword>
<dbReference type="Gene3D" id="3.30.470.30">
    <property type="entry name" value="DNA ligase/mRNA capping enzyme"/>
    <property type="match status" value="1"/>
</dbReference>
<dbReference type="Gene3D" id="6.20.10.30">
    <property type="match status" value="1"/>
</dbReference>
<dbReference type="SUPFAM" id="SSF50249">
    <property type="entry name" value="Nucleic acid-binding proteins"/>
    <property type="match status" value="1"/>
</dbReference>
<comment type="catalytic activity">
    <reaction evidence="10 11 12">
        <text>NAD(+) + (deoxyribonucleotide)n-3'-hydroxyl + 5'-phospho-(deoxyribonucleotide)m = (deoxyribonucleotide)n+m + AMP + beta-nicotinamide D-nucleotide.</text>
        <dbReference type="EC" id="6.5.1.2"/>
    </reaction>
</comment>
<dbReference type="InterPro" id="IPR012340">
    <property type="entry name" value="NA-bd_OB-fold"/>
</dbReference>
<dbReference type="SMART" id="SM00278">
    <property type="entry name" value="HhH1"/>
    <property type="match status" value="4"/>
</dbReference>
<dbReference type="SMART" id="SM00292">
    <property type="entry name" value="BRCT"/>
    <property type="match status" value="1"/>
</dbReference>
<protein>
    <recommendedName>
        <fullName evidence="11 12">DNA ligase</fullName>
        <ecNumber evidence="11 12">6.5.1.2</ecNumber>
    </recommendedName>
    <alternativeName>
        <fullName evidence="11">Polydeoxyribonucleotide synthase [NAD(+)]</fullName>
    </alternativeName>
</protein>
<keyword evidence="3 11" id="KW-0235">DNA replication</keyword>
<evidence type="ECO:0000256" key="2">
    <source>
        <dbReference type="ARBA" id="ARBA00022598"/>
    </source>
</evidence>
<dbReference type="InterPro" id="IPR041663">
    <property type="entry name" value="DisA/LigA_HHH"/>
</dbReference>
<feature type="region of interest" description="Disordered" evidence="13">
    <location>
        <begin position="1"/>
        <end position="24"/>
    </location>
</feature>
<dbReference type="InterPro" id="IPR004149">
    <property type="entry name" value="Znf_DNAligase_C4"/>
</dbReference>
<dbReference type="PROSITE" id="PS50172">
    <property type="entry name" value="BRCT"/>
    <property type="match status" value="1"/>
</dbReference>
<dbReference type="Gene3D" id="3.40.50.10190">
    <property type="entry name" value="BRCT domain"/>
    <property type="match status" value="1"/>
</dbReference>
<dbReference type="SUPFAM" id="SSF52113">
    <property type="entry name" value="BRCT domain"/>
    <property type="match status" value="1"/>
</dbReference>
<organism evidence="15 16">
    <name type="scientific">Litoribrevibacter euphylliae</name>
    <dbReference type="NCBI Taxonomy" id="1834034"/>
    <lineage>
        <taxon>Bacteria</taxon>
        <taxon>Pseudomonadati</taxon>
        <taxon>Pseudomonadota</taxon>
        <taxon>Gammaproteobacteria</taxon>
        <taxon>Oceanospirillales</taxon>
        <taxon>Oceanospirillaceae</taxon>
        <taxon>Litoribrevibacter</taxon>
    </lineage>
</organism>
<comment type="similarity">
    <text evidence="11">Belongs to the NAD-dependent DNA ligase family. LigA subfamily.</text>
</comment>
<feature type="compositionally biased region" description="Polar residues" evidence="13">
    <location>
        <begin position="12"/>
        <end position="24"/>
    </location>
</feature>
<keyword evidence="8 11" id="KW-0520">NAD</keyword>
<dbReference type="PROSITE" id="PS01055">
    <property type="entry name" value="DNA_LIGASE_N1"/>
    <property type="match status" value="1"/>
</dbReference>
<dbReference type="Gene3D" id="2.40.50.140">
    <property type="entry name" value="Nucleic acid-binding proteins"/>
    <property type="match status" value="1"/>
</dbReference>
<dbReference type="EC" id="6.5.1.2" evidence="11 12"/>
<feature type="binding site" evidence="11">
    <location>
        <begin position="54"/>
        <end position="58"/>
    </location>
    <ligand>
        <name>NAD(+)</name>
        <dbReference type="ChEBI" id="CHEBI:57540"/>
    </ligand>
</feature>
<dbReference type="CDD" id="cd00114">
    <property type="entry name" value="LIGANc"/>
    <property type="match status" value="1"/>
</dbReference>
<dbReference type="InterPro" id="IPR003583">
    <property type="entry name" value="Hlx-hairpin-Hlx_DNA-bd_motif"/>
</dbReference>
<comment type="caution">
    <text evidence="11">Lacks conserved residue(s) required for the propagation of feature annotation.</text>
</comment>
<comment type="caution">
    <text evidence="15">The sequence shown here is derived from an EMBL/GenBank/DDBJ whole genome shotgun (WGS) entry which is preliminary data.</text>
</comment>
<dbReference type="PROSITE" id="PS01056">
    <property type="entry name" value="DNA_LIGASE_N2"/>
    <property type="match status" value="1"/>
</dbReference>
<keyword evidence="9 11" id="KW-0234">DNA repair</keyword>
<feature type="binding site" evidence="11">
    <location>
        <position position="137"/>
    </location>
    <ligand>
        <name>NAD(+)</name>
        <dbReference type="ChEBI" id="CHEBI:57540"/>
    </ligand>
</feature>
<dbReference type="SUPFAM" id="SSF56091">
    <property type="entry name" value="DNA ligase/mRNA capping enzyme, catalytic domain"/>
    <property type="match status" value="1"/>
</dbReference>
<accession>A0ABV7HB16</accession>
<feature type="binding site" evidence="11">
    <location>
        <begin position="103"/>
        <end position="104"/>
    </location>
    <ligand>
        <name>NAD(+)</name>
        <dbReference type="ChEBI" id="CHEBI:57540"/>
    </ligand>
</feature>
<evidence type="ECO:0000313" key="16">
    <source>
        <dbReference type="Proteomes" id="UP001595476"/>
    </source>
</evidence>
<evidence type="ECO:0000256" key="9">
    <source>
        <dbReference type="ARBA" id="ARBA00023204"/>
    </source>
</evidence>
<dbReference type="Pfam" id="PF00533">
    <property type="entry name" value="BRCT"/>
    <property type="match status" value="1"/>
</dbReference>
<evidence type="ECO:0000256" key="7">
    <source>
        <dbReference type="ARBA" id="ARBA00022842"/>
    </source>
</evidence>
<dbReference type="InterPro" id="IPR010994">
    <property type="entry name" value="RuvA_2-like"/>
</dbReference>
<dbReference type="NCBIfam" id="NF005932">
    <property type="entry name" value="PRK07956.1"/>
    <property type="match status" value="1"/>
</dbReference>
<dbReference type="InterPro" id="IPR036420">
    <property type="entry name" value="BRCT_dom_sf"/>
</dbReference>
<keyword evidence="11" id="KW-0464">Manganese</keyword>
<dbReference type="InterPro" id="IPR001679">
    <property type="entry name" value="DNA_ligase"/>
</dbReference>
<feature type="binding site" evidence="11">
    <location>
        <position position="160"/>
    </location>
    <ligand>
        <name>NAD(+)</name>
        <dbReference type="ChEBI" id="CHEBI:57540"/>
    </ligand>
</feature>
<dbReference type="RefSeq" id="WP_386715544.1">
    <property type="nucleotide sequence ID" value="NZ_JBHRSZ010000002.1"/>
</dbReference>
<dbReference type="InterPro" id="IPR033136">
    <property type="entry name" value="DNA_ligase_CS"/>
</dbReference>
<feature type="binding site" evidence="11">
    <location>
        <position position="432"/>
    </location>
    <ligand>
        <name>Zn(2+)</name>
        <dbReference type="ChEBI" id="CHEBI:29105"/>
    </ligand>
</feature>
<feature type="binding site" evidence="11">
    <location>
        <position position="197"/>
    </location>
    <ligand>
        <name>NAD(+)</name>
        <dbReference type="ChEBI" id="CHEBI:57540"/>
    </ligand>
</feature>
<keyword evidence="16" id="KW-1185">Reference proteome</keyword>
<evidence type="ECO:0000256" key="12">
    <source>
        <dbReference type="RuleBase" id="RU000618"/>
    </source>
</evidence>
<comment type="cofactor">
    <cofactor evidence="11">
        <name>Mg(2+)</name>
        <dbReference type="ChEBI" id="CHEBI:18420"/>
    </cofactor>
    <cofactor evidence="11">
        <name>Mn(2+)</name>
        <dbReference type="ChEBI" id="CHEBI:29035"/>
    </cofactor>
</comment>
<evidence type="ECO:0000256" key="11">
    <source>
        <dbReference type="HAMAP-Rule" id="MF_01588"/>
    </source>
</evidence>
<evidence type="ECO:0000256" key="13">
    <source>
        <dbReference type="SAM" id="MobiDB-lite"/>
    </source>
</evidence>